<keyword evidence="6 8" id="KW-1133">Transmembrane helix</keyword>
<feature type="transmembrane region" description="Helical" evidence="8">
    <location>
        <begin position="357"/>
        <end position="378"/>
    </location>
</feature>
<dbReference type="GO" id="GO:0055085">
    <property type="term" value="P:transmembrane transport"/>
    <property type="evidence" value="ECO:0007669"/>
    <property type="project" value="InterPro"/>
</dbReference>
<reference evidence="11 12" key="1">
    <citation type="submission" date="2020-03" db="EMBL/GenBank/DDBJ databases">
        <title>Whole genome shotgun sequence of Phytohabitans flavus NBRC 107702.</title>
        <authorList>
            <person name="Komaki H."/>
            <person name="Tamura T."/>
        </authorList>
    </citation>
    <scope>NUCLEOTIDE SEQUENCE [LARGE SCALE GENOMIC DNA]</scope>
    <source>
        <strain evidence="11 12">NBRC 107702</strain>
    </source>
</reference>
<keyword evidence="4" id="KW-0997">Cell inner membrane</keyword>
<comment type="similarity">
    <text evidence="8">Belongs to the binding-protein-dependent transport system permease family.</text>
</comment>
<sequence>MSRISLLILAAVVGVLFVYPAVMVVIGAFRTAPPGFPGTWSTTAFEDAFTDADTYTLLAKTSLYALVVTVASMLLAVYFAWLVTQTNTPGRRFVTPMMVALVGLPLLFFGLSWSMLGNSQVGLLNQVIRLVIPVDEGPINIRSWAGITVVTVLKVTAIKYLLIVNAFRRFDPALREASLMAGVGRMRTFFRIELPVLAPLILSLTLLGFVSGLESFDLPLMIGSPVGIQVFSTEIYAALTDSFPPDYAHASALALMLMVIMAVLTVAMWRFLVKRDFTTVGGKGSRIVPMDIRGWRFAATGSIVLYALVALAFPLVQLVTGSLQAQFGVFSGGFTFDNYRTIFADEAFRTALANTGVVVFVGGIVAVALATMIGYLVQRTKLRLRWFLEGATWIPWALPGTILGLGMLWAYLPIPGLKQLYGTIWFVVIGLIVVAMPIAVRLANAAIAQIHRELEEAARVHGAGRLRAVLAVTCRLILPSLLTAWFVCGLVMAGNLAVPALLSGPNSQTIPALVLQLTVEGSNATSAAVFTVMLVAMGLLLSLAALIRAIGGWLLSPRRAAEGAVQPPIEPPAAPGGPDDRELVGSGRVEGVR</sequence>
<feature type="transmembrane region" description="Helical" evidence="8">
    <location>
        <begin position="188"/>
        <end position="210"/>
    </location>
</feature>
<evidence type="ECO:0000256" key="5">
    <source>
        <dbReference type="ARBA" id="ARBA00022692"/>
    </source>
</evidence>
<evidence type="ECO:0000259" key="10">
    <source>
        <dbReference type="PROSITE" id="PS50928"/>
    </source>
</evidence>
<keyword evidence="2 8" id="KW-0813">Transport</keyword>
<feature type="transmembrane region" description="Helical" evidence="8">
    <location>
        <begin position="144"/>
        <end position="167"/>
    </location>
</feature>
<dbReference type="EMBL" id="AP022870">
    <property type="protein sequence ID" value="BCB77899.1"/>
    <property type="molecule type" value="Genomic_DNA"/>
</dbReference>
<dbReference type="PANTHER" id="PTHR43357">
    <property type="entry name" value="INNER MEMBRANE ABC TRANSPORTER PERMEASE PROTEIN YDCV"/>
    <property type="match status" value="1"/>
</dbReference>
<dbReference type="RefSeq" id="WP_173037565.1">
    <property type="nucleotide sequence ID" value="NZ_AP022870.1"/>
</dbReference>
<evidence type="ECO:0000256" key="1">
    <source>
        <dbReference type="ARBA" id="ARBA00004429"/>
    </source>
</evidence>
<keyword evidence="5 8" id="KW-0812">Transmembrane</keyword>
<feature type="transmembrane region" description="Helical" evidence="8">
    <location>
        <begin position="390"/>
        <end position="412"/>
    </location>
</feature>
<evidence type="ECO:0000256" key="6">
    <source>
        <dbReference type="ARBA" id="ARBA00022989"/>
    </source>
</evidence>
<dbReference type="AlphaFoldDB" id="A0A6F8XVS2"/>
<keyword evidence="7 8" id="KW-0472">Membrane</keyword>
<dbReference type="KEGG" id="pfla:Pflav_043090"/>
<evidence type="ECO:0000256" key="3">
    <source>
        <dbReference type="ARBA" id="ARBA00022475"/>
    </source>
</evidence>
<feature type="domain" description="ABC transmembrane type-1" evidence="10">
    <location>
        <begin position="58"/>
        <end position="268"/>
    </location>
</feature>
<comment type="subcellular location">
    <subcellularLocation>
        <location evidence="1">Cell inner membrane</location>
        <topology evidence="1">Multi-pass membrane protein</topology>
    </subcellularLocation>
    <subcellularLocation>
        <location evidence="8">Cell membrane</location>
        <topology evidence="8">Multi-pass membrane protein</topology>
    </subcellularLocation>
</comment>
<feature type="transmembrane region" description="Helical" evidence="8">
    <location>
        <begin position="527"/>
        <end position="550"/>
    </location>
</feature>
<feature type="transmembrane region" description="Helical" evidence="8">
    <location>
        <begin position="7"/>
        <end position="29"/>
    </location>
</feature>
<feature type="domain" description="ABC transmembrane type-1" evidence="10">
    <location>
        <begin position="352"/>
        <end position="545"/>
    </location>
</feature>
<feature type="transmembrane region" description="Helical" evidence="8">
    <location>
        <begin position="252"/>
        <end position="273"/>
    </location>
</feature>
<dbReference type="Proteomes" id="UP000502508">
    <property type="component" value="Chromosome"/>
</dbReference>
<evidence type="ECO:0000313" key="11">
    <source>
        <dbReference type="EMBL" id="BCB77899.1"/>
    </source>
</evidence>
<evidence type="ECO:0000256" key="7">
    <source>
        <dbReference type="ARBA" id="ARBA00023136"/>
    </source>
</evidence>
<dbReference type="SUPFAM" id="SSF161098">
    <property type="entry name" value="MetI-like"/>
    <property type="match status" value="2"/>
</dbReference>
<dbReference type="CDD" id="cd06261">
    <property type="entry name" value="TM_PBP2"/>
    <property type="match status" value="2"/>
</dbReference>
<dbReference type="InterPro" id="IPR035906">
    <property type="entry name" value="MetI-like_sf"/>
</dbReference>
<feature type="transmembrane region" description="Helical" evidence="8">
    <location>
        <begin position="424"/>
        <end position="447"/>
    </location>
</feature>
<reference evidence="11 12" key="2">
    <citation type="submission" date="2020-03" db="EMBL/GenBank/DDBJ databases">
        <authorList>
            <person name="Ichikawa N."/>
            <person name="Kimura A."/>
            <person name="Kitahashi Y."/>
            <person name="Uohara A."/>
        </authorList>
    </citation>
    <scope>NUCLEOTIDE SEQUENCE [LARGE SCALE GENOMIC DNA]</scope>
    <source>
        <strain evidence="11 12">NBRC 107702</strain>
    </source>
</reference>
<feature type="transmembrane region" description="Helical" evidence="8">
    <location>
        <begin position="93"/>
        <end position="116"/>
    </location>
</feature>
<dbReference type="Gene3D" id="1.10.3720.10">
    <property type="entry name" value="MetI-like"/>
    <property type="match status" value="2"/>
</dbReference>
<feature type="transmembrane region" description="Helical" evidence="8">
    <location>
        <begin position="294"/>
        <end position="316"/>
    </location>
</feature>
<gene>
    <name evidence="11" type="ORF">Pflav_043090</name>
</gene>
<dbReference type="GO" id="GO:0005886">
    <property type="term" value="C:plasma membrane"/>
    <property type="evidence" value="ECO:0007669"/>
    <property type="project" value="UniProtKB-SubCell"/>
</dbReference>
<feature type="transmembrane region" description="Helical" evidence="8">
    <location>
        <begin position="63"/>
        <end position="81"/>
    </location>
</feature>
<dbReference type="PANTHER" id="PTHR43357:SF4">
    <property type="entry name" value="INNER MEMBRANE ABC TRANSPORTER PERMEASE PROTEIN YDCV"/>
    <property type="match status" value="1"/>
</dbReference>
<dbReference type="PROSITE" id="PS50928">
    <property type="entry name" value="ABC_TM1"/>
    <property type="match status" value="2"/>
</dbReference>
<dbReference type="Pfam" id="PF00528">
    <property type="entry name" value="BPD_transp_1"/>
    <property type="match status" value="2"/>
</dbReference>
<evidence type="ECO:0000313" key="12">
    <source>
        <dbReference type="Proteomes" id="UP000502508"/>
    </source>
</evidence>
<name>A0A6F8XVS2_9ACTN</name>
<keyword evidence="12" id="KW-1185">Reference proteome</keyword>
<proteinExistence type="inferred from homology"/>
<accession>A0A6F8XVS2</accession>
<keyword evidence="3" id="KW-1003">Cell membrane</keyword>
<evidence type="ECO:0000256" key="2">
    <source>
        <dbReference type="ARBA" id="ARBA00022448"/>
    </source>
</evidence>
<feature type="region of interest" description="Disordered" evidence="9">
    <location>
        <begin position="565"/>
        <end position="593"/>
    </location>
</feature>
<evidence type="ECO:0000256" key="8">
    <source>
        <dbReference type="RuleBase" id="RU363032"/>
    </source>
</evidence>
<organism evidence="11 12">
    <name type="scientific">Phytohabitans flavus</name>
    <dbReference type="NCBI Taxonomy" id="1076124"/>
    <lineage>
        <taxon>Bacteria</taxon>
        <taxon>Bacillati</taxon>
        <taxon>Actinomycetota</taxon>
        <taxon>Actinomycetes</taxon>
        <taxon>Micromonosporales</taxon>
        <taxon>Micromonosporaceae</taxon>
    </lineage>
</organism>
<evidence type="ECO:0000256" key="9">
    <source>
        <dbReference type="SAM" id="MobiDB-lite"/>
    </source>
</evidence>
<protein>
    <submittedName>
        <fullName evidence="11">ABC transporter permease</fullName>
    </submittedName>
</protein>
<feature type="transmembrane region" description="Helical" evidence="8">
    <location>
        <begin position="468"/>
        <end position="493"/>
    </location>
</feature>
<evidence type="ECO:0000256" key="4">
    <source>
        <dbReference type="ARBA" id="ARBA00022519"/>
    </source>
</evidence>
<dbReference type="InterPro" id="IPR000515">
    <property type="entry name" value="MetI-like"/>
</dbReference>